<name>A0A9I9CXY8_CUCME</name>
<proteinExistence type="predicted"/>
<accession>A0A9I9CXY8</accession>
<sequence>MYQCTVASHATKNGLCDGQRLEKKTEKCEVDGELRLGNAEHGRNNCDWSSTNGWAVKFDSEALD</sequence>
<dbReference type="Gramene" id="MELO3C010060.2.1">
    <property type="protein sequence ID" value="MELO3C010060.2.1"/>
    <property type="gene ID" value="MELO3C010060.2"/>
</dbReference>
<evidence type="ECO:0000313" key="1">
    <source>
        <dbReference type="EnsemblPlants" id="MELO3C010060.2.1"/>
    </source>
</evidence>
<dbReference type="EnsemblPlants" id="MELO3C010060.2.1">
    <property type="protein sequence ID" value="MELO3C010060.2.1"/>
    <property type="gene ID" value="MELO3C010060.2"/>
</dbReference>
<protein>
    <submittedName>
        <fullName evidence="1">Uncharacterized protein</fullName>
    </submittedName>
</protein>
<dbReference type="AlphaFoldDB" id="A0A9I9CXY8"/>
<organism evidence="1">
    <name type="scientific">Cucumis melo</name>
    <name type="common">Muskmelon</name>
    <dbReference type="NCBI Taxonomy" id="3656"/>
    <lineage>
        <taxon>Eukaryota</taxon>
        <taxon>Viridiplantae</taxon>
        <taxon>Streptophyta</taxon>
        <taxon>Embryophyta</taxon>
        <taxon>Tracheophyta</taxon>
        <taxon>Spermatophyta</taxon>
        <taxon>Magnoliopsida</taxon>
        <taxon>eudicotyledons</taxon>
        <taxon>Gunneridae</taxon>
        <taxon>Pentapetalae</taxon>
        <taxon>rosids</taxon>
        <taxon>fabids</taxon>
        <taxon>Cucurbitales</taxon>
        <taxon>Cucurbitaceae</taxon>
        <taxon>Benincaseae</taxon>
        <taxon>Cucumis</taxon>
    </lineage>
</organism>
<reference evidence="1" key="1">
    <citation type="submission" date="2023-03" db="UniProtKB">
        <authorList>
            <consortium name="EnsemblPlants"/>
        </authorList>
    </citation>
    <scope>IDENTIFICATION</scope>
</reference>